<protein>
    <recommendedName>
        <fullName evidence="3">Reverse transcriptase domain-containing protein</fullName>
    </recommendedName>
</protein>
<dbReference type="InterPro" id="IPR052343">
    <property type="entry name" value="Retrotransposon-Effector_Assoc"/>
</dbReference>
<organism evidence="1 2">
    <name type="scientific">Solanum bulbocastanum</name>
    <name type="common">Wild potato</name>
    <dbReference type="NCBI Taxonomy" id="147425"/>
    <lineage>
        <taxon>Eukaryota</taxon>
        <taxon>Viridiplantae</taxon>
        <taxon>Streptophyta</taxon>
        <taxon>Embryophyta</taxon>
        <taxon>Tracheophyta</taxon>
        <taxon>Spermatophyta</taxon>
        <taxon>Magnoliopsida</taxon>
        <taxon>eudicotyledons</taxon>
        <taxon>Gunneridae</taxon>
        <taxon>Pentapetalae</taxon>
        <taxon>asterids</taxon>
        <taxon>lamiids</taxon>
        <taxon>Solanales</taxon>
        <taxon>Solanaceae</taxon>
        <taxon>Solanoideae</taxon>
        <taxon>Solaneae</taxon>
        <taxon>Solanum</taxon>
    </lineage>
</organism>
<sequence>MKLLPESEVQHLIRQGSDHAPLQLICNTCQEIGIKPFRFLNFWTKHQGFMNQVEQSWGEEVRGSPFAIVQTKLKRLKSDLSKWSKETFGNIFQKIATLEYVIKMKEIQLEVSPTEANRADLNKANAELKRYLKIEEEYWKQKAGMRWFKEGERNTKFFHSYVKGRRKKLIISEITTRQGNKITSTQNIGEEAVGVFHAQFKEGQEIEDYSLLQNIPNLIKAEQNEEMERLPTEDEVKKVVFSLNGDSASGLDGFSGQFFQSCWNIIREDITNMVRAFFCGQELPRYITHTNLTLIPKKESIGTFGDLRPISLSTFVNKIISKVVQERMVIVLPEIISTNQTGFVRGRSITENVLLGNNQGYSHKRQATQCCSKTRHDKGI</sequence>
<dbReference type="AlphaFoldDB" id="A0AAN8TWB7"/>
<comment type="caution">
    <text evidence="1">The sequence shown here is derived from an EMBL/GenBank/DDBJ whole genome shotgun (WGS) entry which is preliminary data.</text>
</comment>
<reference evidence="1 2" key="1">
    <citation type="submission" date="2024-02" db="EMBL/GenBank/DDBJ databases">
        <title>de novo genome assembly of Solanum bulbocastanum strain 11H21.</title>
        <authorList>
            <person name="Hosaka A.J."/>
        </authorList>
    </citation>
    <scope>NUCLEOTIDE SEQUENCE [LARGE SCALE GENOMIC DNA]</scope>
    <source>
        <tissue evidence="1">Young leaves</tissue>
    </source>
</reference>
<evidence type="ECO:0000313" key="1">
    <source>
        <dbReference type="EMBL" id="KAK6791948.1"/>
    </source>
</evidence>
<dbReference type="PANTHER" id="PTHR46890">
    <property type="entry name" value="NON-LTR RETROLELEMENT REVERSE TRANSCRIPTASE-LIKE PROTEIN-RELATED"/>
    <property type="match status" value="1"/>
</dbReference>
<evidence type="ECO:0000313" key="2">
    <source>
        <dbReference type="Proteomes" id="UP001371456"/>
    </source>
</evidence>
<evidence type="ECO:0008006" key="3">
    <source>
        <dbReference type="Google" id="ProtNLM"/>
    </source>
</evidence>
<name>A0AAN8TWB7_SOLBU</name>
<dbReference type="PANTHER" id="PTHR46890:SF48">
    <property type="entry name" value="RNA-DIRECTED DNA POLYMERASE"/>
    <property type="match status" value="1"/>
</dbReference>
<accession>A0AAN8TWB7</accession>
<dbReference type="EMBL" id="JBANQN010000004">
    <property type="protein sequence ID" value="KAK6791948.1"/>
    <property type="molecule type" value="Genomic_DNA"/>
</dbReference>
<proteinExistence type="predicted"/>
<gene>
    <name evidence="1" type="ORF">RDI58_011029</name>
</gene>
<dbReference type="Proteomes" id="UP001371456">
    <property type="component" value="Unassembled WGS sequence"/>
</dbReference>
<keyword evidence="2" id="KW-1185">Reference proteome</keyword>